<evidence type="ECO:0000256" key="4">
    <source>
        <dbReference type="ARBA" id="ARBA00023136"/>
    </source>
</evidence>
<gene>
    <name evidence="7" type="ORF">CXG81DRAFT_12435</name>
</gene>
<comment type="similarity">
    <text evidence="2">Belongs to the VAC14 family.</text>
</comment>
<keyword evidence="8" id="KW-1185">Reference proteome</keyword>
<dbReference type="GO" id="GO:0006661">
    <property type="term" value="P:phosphatidylinositol biosynthetic process"/>
    <property type="evidence" value="ECO:0007669"/>
    <property type="project" value="InterPro"/>
</dbReference>
<evidence type="ECO:0000256" key="5">
    <source>
        <dbReference type="SAM" id="MobiDB-lite"/>
    </source>
</evidence>
<feature type="domain" description="Vacuolar protein 14 C-terminal Fig4-binding" evidence="6">
    <location>
        <begin position="540"/>
        <end position="728"/>
    </location>
</feature>
<evidence type="ECO:0000256" key="3">
    <source>
        <dbReference type="ARBA" id="ARBA00022737"/>
    </source>
</evidence>
<accession>A0A4P9X785</accession>
<dbReference type="GO" id="GO:0000329">
    <property type="term" value="C:fungal-type vacuole membrane"/>
    <property type="evidence" value="ECO:0007669"/>
    <property type="project" value="TreeGrafter"/>
</dbReference>
<dbReference type="SUPFAM" id="SSF48371">
    <property type="entry name" value="ARM repeat"/>
    <property type="match status" value="1"/>
</dbReference>
<keyword evidence="4" id="KW-0472">Membrane</keyword>
<evidence type="ECO:0000256" key="1">
    <source>
        <dbReference type="ARBA" id="ARBA00004308"/>
    </source>
</evidence>
<protein>
    <recommendedName>
        <fullName evidence="6">Vacuolar protein 14 C-terminal Fig4-binding domain-containing protein</fullName>
    </recommendedName>
</protein>
<comment type="subcellular location">
    <subcellularLocation>
        <location evidence="1">Endomembrane system</location>
    </subcellularLocation>
</comment>
<dbReference type="AlphaFoldDB" id="A0A4P9X785"/>
<dbReference type="GO" id="GO:0010008">
    <property type="term" value="C:endosome membrane"/>
    <property type="evidence" value="ECO:0007669"/>
    <property type="project" value="TreeGrafter"/>
</dbReference>
<dbReference type="PANTHER" id="PTHR16023:SF0">
    <property type="entry name" value="PROTEIN VAC14 HOMOLOG"/>
    <property type="match status" value="1"/>
</dbReference>
<name>A0A4P9X785_9FUNG</name>
<dbReference type="GO" id="GO:0070772">
    <property type="term" value="C:PAS complex"/>
    <property type="evidence" value="ECO:0007669"/>
    <property type="project" value="InterPro"/>
</dbReference>
<dbReference type="EMBL" id="ML014186">
    <property type="protein sequence ID" value="RKP01083.1"/>
    <property type="molecule type" value="Genomic_DNA"/>
</dbReference>
<dbReference type="Proteomes" id="UP000274922">
    <property type="component" value="Unassembled WGS sequence"/>
</dbReference>
<feature type="compositionally biased region" description="Low complexity" evidence="5">
    <location>
        <begin position="298"/>
        <end position="320"/>
    </location>
</feature>
<evidence type="ECO:0000313" key="7">
    <source>
        <dbReference type="EMBL" id="RKP01083.1"/>
    </source>
</evidence>
<keyword evidence="3" id="KW-0677">Repeat</keyword>
<dbReference type="Pfam" id="PF11916">
    <property type="entry name" value="Vac14_Fig4_bd"/>
    <property type="match status" value="1"/>
</dbReference>
<dbReference type="Pfam" id="PF12755">
    <property type="entry name" value="Vac14_Fab1_bd"/>
    <property type="match status" value="1"/>
</dbReference>
<dbReference type="Gene3D" id="1.25.10.10">
    <property type="entry name" value="Leucine-rich Repeat Variant"/>
    <property type="match status" value="2"/>
</dbReference>
<dbReference type="InterPro" id="IPR011989">
    <property type="entry name" value="ARM-like"/>
</dbReference>
<feature type="region of interest" description="Disordered" evidence="5">
    <location>
        <begin position="738"/>
        <end position="757"/>
    </location>
</feature>
<dbReference type="InterPro" id="IPR021841">
    <property type="entry name" value="VAC14_Fig4p-bd"/>
</dbReference>
<evidence type="ECO:0000259" key="6">
    <source>
        <dbReference type="Pfam" id="PF11916"/>
    </source>
</evidence>
<sequence>MSQHDLAPIPTSVLRGLGDKVYDKRKSAALDVERLIREAEAARDVERTAAIIHMIIQYASSSQPNFRNGGLIALAAAAIALGPGVERHLASIMQPIFQCLTDQDSRVRYYACESLYNVAKVARWAILRYFNDIFDALARLTADPEISVKKGTELLNRVIIDIVSDRSVHHDEANDALRHEPPGPVPSTTPGSVALTPGLAPTQFNLPRFIPLLVERIHTINPFVRTFLVNWIAVLHSVPELEIVAFLPEFLEGLFGYLGDTNIEVRTNTQRVLGEFLKEIKDIVEIQRDRQLRDGGADADAAAEGDANAAAEGAAGDGPGVAAPRAMREFTFNPHLDRSRPYVPGADTRLDFGRLTAILVRQAQSANQETKATALRWLVDFIQLTRDSMLTMATEIMEATLPNLAHPSKEIVRLAQDADAKFYQLAVELLTESNLVDKHVDLEHMVRTLMLPQFLKAAHEDTRLASLEWLLMLHRKFPTRSVGLDETETLQALLQSLGDSSEEVVRRVLQYLAQVLQVSSDAYFCHFITQLLTLLAADRRLLEARGSLVIRQLCHSLNAERIYRTFAEILERDARDLDFVAMMVQNLNIILITAPEMVELRQKLRALSQPAPASLASPSHPDARFFTILFRTWCHHPVAAFSLCLLSQAYQKASDLLNSFGELEITVSLLIQMDKLVQLLESPVFTYLRLQLLEPHRYPYLLKCLYGILMLLPQSSAFATLRNRLNAVGSMILLSQHQPPPSAGGSGGDPGSTALATTATPTAPATVILGDTLPWPDLLAHFRHIQRSHERFRRRG</sequence>
<dbReference type="InterPro" id="IPR016024">
    <property type="entry name" value="ARM-type_fold"/>
</dbReference>
<evidence type="ECO:0000256" key="2">
    <source>
        <dbReference type="ARBA" id="ARBA00010225"/>
    </source>
</evidence>
<dbReference type="InterPro" id="IPR026825">
    <property type="entry name" value="Vac14"/>
</dbReference>
<proteinExistence type="inferred from homology"/>
<organism evidence="7 8">
    <name type="scientific">Caulochytrium protostelioides</name>
    <dbReference type="NCBI Taxonomy" id="1555241"/>
    <lineage>
        <taxon>Eukaryota</taxon>
        <taxon>Fungi</taxon>
        <taxon>Fungi incertae sedis</taxon>
        <taxon>Chytridiomycota</taxon>
        <taxon>Chytridiomycota incertae sedis</taxon>
        <taxon>Chytridiomycetes</taxon>
        <taxon>Caulochytriales</taxon>
        <taxon>Caulochytriaceae</taxon>
        <taxon>Caulochytrium</taxon>
    </lineage>
</organism>
<dbReference type="STRING" id="1555241.A0A4P9X785"/>
<feature type="region of interest" description="Disordered" evidence="5">
    <location>
        <begin position="295"/>
        <end position="320"/>
    </location>
</feature>
<evidence type="ECO:0000313" key="8">
    <source>
        <dbReference type="Proteomes" id="UP000274922"/>
    </source>
</evidence>
<reference evidence="8" key="1">
    <citation type="journal article" date="2018" name="Nat. Microbiol.">
        <title>Leveraging single-cell genomics to expand the fungal tree of life.</title>
        <authorList>
            <person name="Ahrendt S.R."/>
            <person name="Quandt C.A."/>
            <person name="Ciobanu D."/>
            <person name="Clum A."/>
            <person name="Salamov A."/>
            <person name="Andreopoulos B."/>
            <person name="Cheng J.F."/>
            <person name="Woyke T."/>
            <person name="Pelin A."/>
            <person name="Henrissat B."/>
            <person name="Reynolds N.K."/>
            <person name="Benny G.L."/>
            <person name="Smith M.E."/>
            <person name="James T.Y."/>
            <person name="Grigoriev I.V."/>
        </authorList>
    </citation>
    <scope>NUCLEOTIDE SEQUENCE [LARGE SCALE GENOMIC DNA]</scope>
    <source>
        <strain evidence="8">ATCC 52028</strain>
    </source>
</reference>
<dbReference type="OrthoDB" id="5574975at2759"/>
<feature type="non-terminal residue" evidence="7">
    <location>
        <position position="796"/>
    </location>
</feature>
<dbReference type="PANTHER" id="PTHR16023">
    <property type="entry name" value="TAX1 BINDING PROTEIN-RELATED"/>
    <property type="match status" value="1"/>
</dbReference>